<dbReference type="Pfam" id="PF00106">
    <property type="entry name" value="adh_short"/>
    <property type="match status" value="1"/>
</dbReference>
<evidence type="ECO:0000256" key="2">
    <source>
        <dbReference type="ARBA" id="ARBA00023002"/>
    </source>
</evidence>
<proteinExistence type="inferred from homology"/>
<dbReference type="AlphaFoldDB" id="A0A2U2DNK5"/>
<dbReference type="OrthoDB" id="9803333at2"/>
<keyword evidence="2" id="KW-0560">Oxidoreductase</keyword>
<dbReference type="PRINTS" id="PR00080">
    <property type="entry name" value="SDRFAMILY"/>
</dbReference>
<dbReference type="RefSeq" id="WP_109459652.1">
    <property type="nucleotide sequence ID" value="NZ_QFBC01000008.1"/>
</dbReference>
<dbReference type="InterPro" id="IPR020904">
    <property type="entry name" value="Sc_DH/Rdtase_CS"/>
</dbReference>
<evidence type="ECO:0000259" key="4">
    <source>
        <dbReference type="SMART" id="SM00822"/>
    </source>
</evidence>
<dbReference type="PRINTS" id="PR00081">
    <property type="entry name" value="GDHRDH"/>
</dbReference>
<keyword evidence="6" id="KW-1185">Reference proteome</keyword>
<protein>
    <submittedName>
        <fullName evidence="5">3-ketoacyl-ACP reductase</fullName>
    </submittedName>
</protein>
<gene>
    <name evidence="5" type="ORF">DEM27_18075</name>
</gene>
<dbReference type="SUPFAM" id="SSF51735">
    <property type="entry name" value="NAD(P)-binding Rossmann-fold domains"/>
    <property type="match status" value="1"/>
</dbReference>
<dbReference type="GO" id="GO:0016491">
    <property type="term" value="F:oxidoreductase activity"/>
    <property type="evidence" value="ECO:0007669"/>
    <property type="project" value="UniProtKB-KW"/>
</dbReference>
<reference evidence="5 6" key="1">
    <citation type="submission" date="2018-05" db="EMBL/GenBank/DDBJ databases">
        <title>The draft genome of strain NS-104.</title>
        <authorList>
            <person name="Hang P."/>
            <person name="Jiang J."/>
        </authorList>
    </citation>
    <scope>NUCLEOTIDE SEQUENCE [LARGE SCALE GENOMIC DNA]</scope>
    <source>
        <strain evidence="5 6">NS-104</strain>
    </source>
</reference>
<accession>A0A2U2DNK5</accession>
<dbReference type="Proteomes" id="UP000245252">
    <property type="component" value="Unassembled WGS sequence"/>
</dbReference>
<dbReference type="PANTHER" id="PTHR43669:SF3">
    <property type="entry name" value="ALCOHOL DEHYDROGENASE, PUTATIVE (AFU_ORTHOLOGUE AFUA_3G03445)-RELATED"/>
    <property type="match status" value="1"/>
</dbReference>
<evidence type="ECO:0000313" key="5">
    <source>
        <dbReference type="EMBL" id="PWE54852.1"/>
    </source>
</evidence>
<dbReference type="NCBIfam" id="NF009386">
    <property type="entry name" value="PRK12745.1"/>
    <property type="match status" value="1"/>
</dbReference>
<dbReference type="PROSITE" id="PS00061">
    <property type="entry name" value="ADH_SHORT"/>
    <property type="match status" value="1"/>
</dbReference>
<comment type="similarity">
    <text evidence="1 3">Belongs to the short-chain dehydrogenases/reductases (SDR) family.</text>
</comment>
<dbReference type="PANTHER" id="PTHR43669">
    <property type="entry name" value="5-KETO-D-GLUCONATE 5-REDUCTASE"/>
    <property type="match status" value="1"/>
</dbReference>
<dbReference type="Gene3D" id="3.40.50.720">
    <property type="entry name" value="NAD(P)-binding Rossmann-like Domain"/>
    <property type="match status" value="1"/>
</dbReference>
<dbReference type="SMART" id="SM00822">
    <property type="entry name" value="PKS_KR"/>
    <property type="match status" value="1"/>
</dbReference>
<dbReference type="EMBL" id="QFBC01000008">
    <property type="protein sequence ID" value="PWE54852.1"/>
    <property type="molecule type" value="Genomic_DNA"/>
</dbReference>
<evidence type="ECO:0000256" key="1">
    <source>
        <dbReference type="ARBA" id="ARBA00006484"/>
    </source>
</evidence>
<comment type="caution">
    <text evidence="5">The sequence shown here is derived from an EMBL/GenBank/DDBJ whole genome shotgun (WGS) entry which is preliminary data.</text>
</comment>
<organism evidence="5 6">
    <name type="scientific">Metarhizobium album</name>
    <dbReference type="NCBI Taxonomy" id="2182425"/>
    <lineage>
        <taxon>Bacteria</taxon>
        <taxon>Pseudomonadati</taxon>
        <taxon>Pseudomonadota</taxon>
        <taxon>Alphaproteobacteria</taxon>
        <taxon>Hyphomicrobiales</taxon>
        <taxon>Rhizobiaceae</taxon>
        <taxon>Metarhizobium</taxon>
    </lineage>
</organism>
<evidence type="ECO:0000313" key="6">
    <source>
        <dbReference type="Proteomes" id="UP000245252"/>
    </source>
</evidence>
<dbReference type="InterPro" id="IPR002347">
    <property type="entry name" value="SDR_fam"/>
</dbReference>
<dbReference type="InterPro" id="IPR057326">
    <property type="entry name" value="KR_dom"/>
</dbReference>
<dbReference type="InterPro" id="IPR036291">
    <property type="entry name" value="NAD(P)-bd_dom_sf"/>
</dbReference>
<name>A0A2U2DNK5_9HYPH</name>
<evidence type="ECO:0000256" key="3">
    <source>
        <dbReference type="RuleBase" id="RU000363"/>
    </source>
</evidence>
<feature type="domain" description="Ketoreductase" evidence="4">
    <location>
        <begin position="8"/>
        <end position="194"/>
    </location>
</feature>
<sequence>MSATPVRPVALVTGSSRGIGLAAAEALARQGFAVAVNGPAEDAELSAAVARIAALGVPAAAAPFDVARIDGHDAALAGIEARLGPLTTLVNNAGVGVLRRGDMLDVSEESWDRCFDVNAKAVFFLSQAFARRLLSRQRAPLFHSIVNVTSSNAVAVAEQRTEYCASKAAAAMVSKALAVRLGREEIAVYDVQPGLIATEMTAPVIDTYRERAEQGLTLFPRVGSADDVGTLIASLASGRLPYTTGLSIPADAGMLVPRF</sequence>